<reference evidence="3 4" key="3">
    <citation type="journal article" date="2020" name="Int. J. Syst. Evol. Microbiol.">
        <title>Corynebacterium silvaticum sp. nov., a unique group of NTTB corynebacteria in wild boar and roe deer.</title>
        <authorList>
            <person name="Dangel A."/>
            <person name="Berger A."/>
            <person name="Rau J."/>
            <person name="Eisenberg T."/>
            <person name="Kampfer P."/>
            <person name="Margos G."/>
            <person name="Contzen M."/>
            <person name="Busse H.J."/>
            <person name="Konrad R."/>
            <person name="Peters M."/>
            <person name="Sting R."/>
            <person name="Sing A."/>
        </authorList>
    </citation>
    <scope>NUCLEOTIDE SEQUENCE [LARGE SCALE GENOMIC DNA]</scope>
    <source>
        <strain evidence="3 4">PO100/5</strain>
    </source>
</reference>
<dbReference type="KEGG" id="csil:CBE74_10685"/>
<dbReference type="InterPro" id="IPR013783">
    <property type="entry name" value="Ig-like_fold"/>
</dbReference>
<proteinExistence type="predicted"/>
<feature type="compositionally biased region" description="Pro residues" evidence="1">
    <location>
        <begin position="139"/>
        <end position="163"/>
    </location>
</feature>
<reference evidence="3 4" key="4">
    <citation type="journal article" date="2020" name="PLoS ONE">
        <title>Taxonomic classification of strain PO100/5 shows a broader geographic distribution and genetic markers of the recently described Corynebacterium silvaticum.</title>
        <authorList>
            <person name="Viana M.V.C."/>
            <person name="Profeta R."/>
            <person name="da Silva A.L."/>
            <person name="Hurtado R."/>
            <person name="Cerqueira J.C."/>
            <person name="Ribeiro B.F.S."/>
            <person name="Almeida M.O."/>
            <person name="Morais-Rodrigues F."/>
            <person name="Soares S.C."/>
            <person name="Oliveira M."/>
            <person name="Tavares L."/>
            <person name="Figueiredo H."/>
            <person name="Wattam A.R."/>
            <person name="Barh D."/>
            <person name="Ghosh P."/>
            <person name="Silva A."/>
            <person name="Azevedo V."/>
        </authorList>
    </citation>
    <scope>NUCLEOTIDE SEQUENCE [LARGE SCALE GENOMIC DNA]</scope>
    <source>
        <strain evidence="3 4">PO100/5</strain>
    </source>
</reference>
<reference evidence="3 4" key="1">
    <citation type="journal article" date="2014" name="BMC Vet. Res.">
        <title>First report of Corynebacterium pseudotuberculosis from caseous lymphadenitis lesions in Black Alentejano pig (Sus scrofa domesticus).</title>
        <authorList>
            <person name="Oliveira M."/>
            <person name="Barroco C."/>
            <person name="Mottola C."/>
            <person name="Santos R."/>
            <person name="Lemsaddek A."/>
            <person name="Tavares L."/>
            <person name="Semedo-Lemsaddek T."/>
        </authorList>
    </citation>
    <scope>NUCLEOTIDE SEQUENCE [LARGE SCALE GENOMIC DNA]</scope>
    <source>
        <strain evidence="3 4">PO100/5</strain>
    </source>
</reference>
<dbReference type="AlphaFoldDB" id="A0A7Y4LHF6"/>
<dbReference type="GO" id="GO:0005975">
    <property type="term" value="P:carbohydrate metabolic process"/>
    <property type="evidence" value="ECO:0007669"/>
    <property type="project" value="UniProtKB-ARBA"/>
</dbReference>
<evidence type="ECO:0000313" key="3">
    <source>
        <dbReference type="EMBL" id="ARU46837.1"/>
    </source>
</evidence>
<dbReference type="Proteomes" id="UP000195652">
    <property type="component" value="Chromosome"/>
</dbReference>
<evidence type="ECO:0000313" key="4">
    <source>
        <dbReference type="Proteomes" id="UP000195652"/>
    </source>
</evidence>
<evidence type="ECO:0008006" key="5">
    <source>
        <dbReference type="Google" id="ProtNLM"/>
    </source>
</evidence>
<organism evidence="3 4">
    <name type="scientific">Corynebacterium silvaticum</name>
    <dbReference type="NCBI Taxonomy" id="2320431"/>
    <lineage>
        <taxon>Bacteria</taxon>
        <taxon>Bacillati</taxon>
        <taxon>Actinomycetota</taxon>
        <taxon>Actinomycetes</taxon>
        <taxon>Mycobacteriales</taxon>
        <taxon>Corynebacteriaceae</taxon>
        <taxon>Corynebacterium</taxon>
    </lineage>
</organism>
<protein>
    <recommendedName>
        <fullName evidence="5">Surface-anchored fimbrial subunit</fullName>
    </recommendedName>
</protein>
<name>A0A7Y4LHF6_9CORY</name>
<feature type="transmembrane region" description="Helical" evidence="2">
    <location>
        <begin position="171"/>
        <end position="198"/>
    </location>
</feature>
<keyword evidence="2" id="KW-0472">Membrane</keyword>
<dbReference type="RefSeq" id="WP_087454617.1">
    <property type="nucleotide sequence ID" value="NZ_CP021417.2"/>
</dbReference>
<dbReference type="GeneID" id="75008682"/>
<dbReference type="EMBL" id="CP021417">
    <property type="protein sequence ID" value="ARU46837.1"/>
    <property type="molecule type" value="Genomic_DNA"/>
</dbReference>
<keyword evidence="2" id="KW-0812">Transmembrane</keyword>
<dbReference type="OrthoDB" id="4413421at2"/>
<gene>
    <name evidence="3" type="ORF">CBE74_10685</name>
</gene>
<evidence type="ECO:0000256" key="1">
    <source>
        <dbReference type="SAM" id="MobiDB-lite"/>
    </source>
</evidence>
<keyword evidence="2" id="KW-1133">Transmembrane helix</keyword>
<evidence type="ECO:0000256" key="2">
    <source>
        <dbReference type="SAM" id="Phobius"/>
    </source>
</evidence>
<sequence>MVNLKIKIPLVDKYDTDLRSHKPHCSVSNYKIEISLLDTDPINTIEGYKKAAELSVKNAKKLAVVEKYTATTDNEGIAAFPGLKPGACLVVAQPPTDSSFYYPKPQEMVVVIPTSGQNDKWNYDVLLIAKFEPHILPPVPNIPTNTPPSPPAPTFSPSSPSPAPGKLAEPLAMTGAAVLGLVMAASVLILGGFTLLILARRKKTEGK</sequence>
<dbReference type="Gene3D" id="2.60.40.10">
    <property type="entry name" value="Immunoglobulins"/>
    <property type="match status" value="1"/>
</dbReference>
<feature type="region of interest" description="Disordered" evidence="1">
    <location>
        <begin position="139"/>
        <end position="166"/>
    </location>
</feature>
<keyword evidence="4" id="KW-1185">Reference proteome</keyword>
<accession>A0A7Y4LHF6</accession>
<reference evidence="3 4" key="2">
    <citation type="journal article" date="2020" name="Antonie Van Leeuwenhoek">
        <title>Phylogenomic characterisation of a novel corynebacterial species pathogenic to animals.</title>
        <authorList>
            <person name="Moller J."/>
            <person name="Musella L."/>
            <person name="Melnikov V."/>
            <person name="Geissdorfer W."/>
            <person name="Burkovski A."/>
            <person name="Sangal V."/>
        </authorList>
    </citation>
    <scope>NUCLEOTIDE SEQUENCE [LARGE SCALE GENOMIC DNA]</scope>
    <source>
        <strain evidence="3 4">PO100/5</strain>
    </source>
</reference>